<proteinExistence type="predicted"/>
<organism evidence="3 4">
    <name type="scientific">Botrimarina mediterranea</name>
    <dbReference type="NCBI Taxonomy" id="2528022"/>
    <lineage>
        <taxon>Bacteria</taxon>
        <taxon>Pseudomonadati</taxon>
        <taxon>Planctomycetota</taxon>
        <taxon>Planctomycetia</taxon>
        <taxon>Pirellulales</taxon>
        <taxon>Lacipirellulaceae</taxon>
        <taxon>Botrimarina</taxon>
    </lineage>
</organism>
<keyword evidence="2" id="KW-1133">Transmembrane helix</keyword>
<dbReference type="Proteomes" id="UP000316426">
    <property type="component" value="Chromosome"/>
</dbReference>
<keyword evidence="2" id="KW-0472">Membrane</keyword>
<evidence type="ECO:0000256" key="1">
    <source>
        <dbReference type="SAM" id="MobiDB-lite"/>
    </source>
</evidence>
<reference evidence="3 4" key="1">
    <citation type="submission" date="2019-02" db="EMBL/GenBank/DDBJ databases">
        <title>Deep-cultivation of Planctomycetes and their phenomic and genomic characterization uncovers novel biology.</title>
        <authorList>
            <person name="Wiegand S."/>
            <person name="Jogler M."/>
            <person name="Boedeker C."/>
            <person name="Pinto D."/>
            <person name="Vollmers J."/>
            <person name="Rivas-Marin E."/>
            <person name="Kohn T."/>
            <person name="Peeters S.H."/>
            <person name="Heuer A."/>
            <person name="Rast P."/>
            <person name="Oberbeckmann S."/>
            <person name="Bunk B."/>
            <person name="Jeske O."/>
            <person name="Meyerdierks A."/>
            <person name="Storesund J.E."/>
            <person name="Kallscheuer N."/>
            <person name="Luecker S."/>
            <person name="Lage O.M."/>
            <person name="Pohl T."/>
            <person name="Merkel B.J."/>
            <person name="Hornburger P."/>
            <person name="Mueller R.-W."/>
            <person name="Bruemmer F."/>
            <person name="Labrenz M."/>
            <person name="Spormann A.M."/>
            <person name="Op den Camp H."/>
            <person name="Overmann J."/>
            <person name="Amann R."/>
            <person name="Jetten M.S.M."/>
            <person name="Mascher T."/>
            <person name="Medema M.H."/>
            <person name="Devos D.P."/>
            <person name="Kaster A.-K."/>
            <person name="Ovreas L."/>
            <person name="Rohde M."/>
            <person name="Galperin M.Y."/>
            <person name="Jogler C."/>
        </authorList>
    </citation>
    <scope>NUCLEOTIDE SEQUENCE [LARGE SCALE GENOMIC DNA]</scope>
    <source>
        <strain evidence="3 4">Spa11</strain>
    </source>
</reference>
<dbReference type="EMBL" id="CP036349">
    <property type="protein sequence ID" value="QDV76413.1"/>
    <property type="molecule type" value="Genomic_DNA"/>
</dbReference>
<gene>
    <name evidence="3" type="ORF">Spa11_46430</name>
</gene>
<dbReference type="AlphaFoldDB" id="A0A518KF55"/>
<feature type="region of interest" description="Disordered" evidence="1">
    <location>
        <begin position="83"/>
        <end position="102"/>
    </location>
</feature>
<name>A0A518KF55_9BACT</name>
<dbReference type="RefSeq" id="WP_145116848.1">
    <property type="nucleotide sequence ID" value="NZ_CP036349.1"/>
</dbReference>
<sequence length="102" mass="11079">MIHPLLSEGLFTTIFSDMNADLKFVLVISTIGCLTAIAIAVGVSAAKAWESVRRRETEAELMRDMLDQGKSAEEIERLLQSPTQSLKRSQRVTVGRSAASAG</sequence>
<keyword evidence="4" id="KW-1185">Reference proteome</keyword>
<accession>A0A518KF55</accession>
<protein>
    <submittedName>
        <fullName evidence="3">Uncharacterized protein</fullName>
    </submittedName>
</protein>
<evidence type="ECO:0000313" key="3">
    <source>
        <dbReference type="EMBL" id="QDV76413.1"/>
    </source>
</evidence>
<evidence type="ECO:0000256" key="2">
    <source>
        <dbReference type="SAM" id="Phobius"/>
    </source>
</evidence>
<dbReference type="KEGG" id="bmei:Spa11_46430"/>
<evidence type="ECO:0000313" key="4">
    <source>
        <dbReference type="Proteomes" id="UP000316426"/>
    </source>
</evidence>
<feature type="transmembrane region" description="Helical" evidence="2">
    <location>
        <begin position="24"/>
        <end position="46"/>
    </location>
</feature>
<keyword evidence="2" id="KW-0812">Transmembrane</keyword>